<dbReference type="RefSeq" id="WP_246100665.1">
    <property type="nucleotide sequence ID" value="NZ_VJNB01000013.1"/>
</dbReference>
<organism evidence="3 4">
    <name type="scientific">Tepidimonas alkaliphilus</name>
    <dbReference type="NCBI Taxonomy" id="2588942"/>
    <lineage>
        <taxon>Bacteria</taxon>
        <taxon>Pseudomonadati</taxon>
        <taxon>Pseudomonadota</taxon>
        <taxon>Betaproteobacteria</taxon>
        <taxon>Burkholderiales</taxon>
        <taxon>Tepidimonas</taxon>
    </lineage>
</organism>
<evidence type="ECO:0000313" key="4">
    <source>
        <dbReference type="Proteomes" id="UP000315736"/>
    </source>
</evidence>
<sequence length="284" mass="29770">MLTRNARAEALLSLPLGRHRLGCPHCGSQKRRDTALSVEALPDRAVWRCHRCGWAGAIPRRSAAPPAAPPMPVRHERLSEHGRALWDACQPLRGTIGEAYLSARGCRLPPPDGHLRFHPSLPHPVTGYRGAAIVALVTDLSSGEPLTLHRTWVRADGTKASEADPPRLLLGGHAKKGGVIRLWPEPAPEALTLAEGIETALAAAWAAVPAWAAIDAGNLAALAPLPGVKRLTIAADPDGAGLQAAARCAARWRAAGVHVRVVLPSADAGDVADVARKGASHGCA</sequence>
<evidence type="ECO:0000313" key="3">
    <source>
        <dbReference type="EMBL" id="TSE18489.1"/>
    </source>
</evidence>
<proteinExistence type="predicted"/>
<dbReference type="AlphaFoldDB" id="A0A554W4I6"/>
<dbReference type="Gene3D" id="3.40.1360.10">
    <property type="match status" value="1"/>
</dbReference>
<gene>
    <name evidence="3" type="ORF">Talka_02132</name>
</gene>
<dbReference type="Pfam" id="PF23639">
    <property type="entry name" value="DUF7146"/>
    <property type="match status" value="1"/>
</dbReference>
<protein>
    <submittedName>
        <fullName evidence="3">Toprim domain protein</fullName>
    </submittedName>
</protein>
<comment type="caution">
    <text evidence="3">The sequence shown here is derived from an EMBL/GenBank/DDBJ whole genome shotgun (WGS) entry which is preliminary data.</text>
</comment>
<accession>A0A554W4I6</accession>
<evidence type="ECO:0000259" key="2">
    <source>
        <dbReference type="Pfam" id="PF23639"/>
    </source>
</evidence>
<dbReference type="EMBL" id="VJNB01000013">
    <property type="protein sequence ID" value="TSE18489.1"/>
    <property type="molecule type" value="Genomic_DNA"/>
</dbReference>
<dbReference type="Pfam" id="PF13362">
    <property type="entry name" value="Toprim_3"/>
    <property type="match status" value="1"/>
</dbReference>
<evidence type="ECO:0000259" key="1">
    <source>
        <dbReference type="Pfam" id="PF13362"/>
    </source>
</evidence>
<dbReference type="Proteomes" id="UP000315736">
    <property type="component" value="Unassembled WGS sequence"/>
</dbReference>
<name>A0A554W4I6_9BURK</name>
<feature type="domain" description="DUF7146" evidence="2">
    <location>
        <begin position="78"/>
        <end position="180"/>
    </location>
</feature>
<reference evidence="3 4" key="1">
    <citation type="submission" date="2019-07" db="EMBL/GenBank/DDBJ databases">
        <title>Tepidimonas alkaliphilus YIM 72238 draft genome.</title>
        <authorList>
            <person name="Da Costa M.S."/>
            <person name="Froufe H.J.C."/>
            <person name="Egas C."/>
            <person name="Albuquerque L."/>
        </authorList>
    </citation>
    <scope>NUCLEOTIDE SEQUENCE [LARGE SCALE GENOMIC DNA]</scope>
    <source>
        <strain evidence="3 4">YIM 72238</strain>
    </source>
</reference>
<dbReference type="InterPro" id="IPR006171">
    <property type="entry name" value="TOPRIM_dom"/>
</dbReference>
<keyword evidence="4" id="KW-1185">Reference proteome</keyword>
<feature type="domain" description="Toprim" evidence="1">
    <location>
        <begin position="191"/>
        <end position="277"/>
    </location>
</feature>
<dbReference type="InterPro" id="IPR055570">
    <property type="entry name" value="DUF7146"/>
</dbReference>